<reference evidence="1 2" key="1">
    <citation type="journal article" date="2019" name="Int. J. Syst. Evol. Microbiol.">
        <title>The Global Catalogue of Microorganisms (GCM) 10K type strain sequencing project: providing services to taxonomists for standard genome sequencing and annotation.</title>
        <authorList>
            <consortium name="The Broad Institute Genomics Platform"/>
            <consortium name="The Broad Institute Genome Sequencing Center for Infectious Disease"/>
            <person name="Wu L."/>
            <person name="Ma J."/>
        </authorList>
    </citation>
    <scope>NUCLEOTIDE SEQUENCE [LARGE SCALE GENOMIC DNA]</scope>
    <source>
        <strain evidence="1 2">PJ61</strain>
    </source>
</reference>
<dbReference type="AlphaFoldDB" id="A0ABD5T5X0"/>
<feature type="non-terminal residue" evidence="1">
    <location>
        <position position="64"/>
    </location>
</feature>
<protein>
    <recommendedName>
        <fullName evidence="3">SDR family NAD(P)-dependent oxidoreductase</fullName>
    </recommendedName>
</protein>
<evidence type="ECO:0008006" key="3">
    <source>
        <dbReference type="Google" id="ProtNLM"/>
    </source>
</evidence>
<comment type="caution">
    <text evidence="1">The sequence shown here is derived from an EMBL/GenBank/DDBJ whole genome shotgun (WGS) entry which is preliminary data.</text>
</comment>
<organism evidence="1 2">
    <name type="scientific">Halorubrum pallidum</name>
    <dbReference type="NCBI Taxonomy" id="1526114"/>
    <lineage>
        <taxon>Archaea</taxon>
        <taxon>Methanobacteriati</taxon>
        <taxon>Methanobacteriota</taxon>
        <taxon>Stenosarchaea group</taxon>
        <taxon>Halobacteria</taxon>
        <taxon>Halobacteriales</taxon>
        <taxon>Haloferacaceae</taxon>
        <taxon>Halorubrum</taxon>
    </lineage>
</organism>
<sequence>MDDRTLGGSIKTGQTAATRIGPVSIPPIEWVRLSRRRSYRHLMDPTVAITGATSGIGRAVAEAF</sequence>
<dbReference type="InterPro" id="IPR036291">
    <property type="entry name" value="NAD(P)-bd_dom_sf"/>
</dbReference>
<name>A0ABD5T5X0_9EURY</name>
<proteinExistence type="predicted"/>
<keyword evidence="2" id="KW-1185">Reference proteome</keyword>
<dbReference type="Gene3D" id="3.40.50.720">
    <property type="entry name" value="NAD(P)-binding Rossmann-like Domain"/>
    <property type="match status" value="1"/>
</dbReference>
<gene>
    <name evidence="1" type="ORF">ACFQDD_05565</name>
</gene>
<dbReference type="Proteomes" id="UP001596274">
    <property type="component" value="Unassembled WGS sequence"/>
</dbReference>
<evidence type="ECO:0000313" key="2">
    <source>
        <dbReference type="Proteomes" id="UP001596274"/>
    </source>
</evidence>
<dbReference type="SUPFAM" id="SSF51735">
    <property type="entry name" value="NAD(P)-binding Rossmann-fold domains"/>
    <property type="match status" value="1"/>
</dbReference>
<dbReference type="EMBL" id="JBHSWT010000216">
    <property type="protein sequence ID" value="MFC6770988.1"/>
    <property type="molecule type" value="Genomic_DNA"/>
</dbReference>
<evidence type="ECO:0000313" key="1">
    <source>
        <dbReference type="EMBL" id="MFC6770988.1"/>
    </source>
</evidence>
<accession>A0ABD5T5X0</accession>